<dbReference type="GO" id="GO:0004672">
    <property type="term" value="F:protein kinase activity"/>
    <property type="evidence" value="ECO:0007669"/>
    <property type="project" value="InterPro"/>
</dbReference>
<evidence type="ECO:0000259" key="1">
    <source>
        <dbReference type="PROSITE" id="PS50011"/>
    </source>
</evidence>
<dbReference type="InterPro" id="IPR011009">
    <property type="entry name" value="Kinase-like_dom_sf"/>
</dbReference>
<dbReference type="InterPro" id="IPR027023">
    <property type="entry name" value="Put_LipoPS_kinase_InaA"/>
</dbReference>
<sequence>MKHAEQYYEDPAYQAVLRHHGLDAFDAWWGREIDWFETPNQRRGGWSGVGKLELPLQDQPPLTVFVKKQQNHGRRTWCHPLAGEPTFRREFHRLQALAKAGIPAPKVLVYAESLEAGNQRAILVTENLHGFVDLEKWLPRLLDQSQRDRRQVLRAVAQQIRRFHDVGWVHRALYPKHVFVRLDRAGPQVALIDLEKARKSVGAWRRAWFDLAALHRHTEGLSVRDRLYFFKQYLYGDAFARPLSWCHKQLLKRIAQRSRR</sequence>
<comment type="caution">
    <text evidence="2">The sequence shown here is derived from an EMBL/GenBank/DDBJ whole genome shotgun (WGS) entry which is preliminary data.</text>
</comment>
<dbReference type="GO" id="GO:0005524">
    <property type="term" value="F:ATP binding"/>
    <property type="evidence" value="ECO:0007669"/>
    <property type="project" value="InterPro"/>
</dbReference>
<dbReference type="Gene3D" id="1.10.510.10">
    <property type="entry name" value="Transferase(Phosphotransferase) domain 1"/>
    <property type="match status" value="1"/>
</dbReference>
<dbReference type="Pfam" id="PF06293">
    <property type="entry name" value="Kdo"/>
    <property type="match status" value="1"/>
</dbReference>
<dbReference type="Proteomes" id="UP000321374">
    <property type="component" value="Unassembled WGS sequence"/>
</dbReference>
<dbReference type="SUPFAM" id="SSF56112">
    <property type="entry name" value="Protein kinase-like (PK-like)"/>
    <property type="match status" value="1"/>
</dbReference>
<feature type="domain" description="Protein kinase" evidence="1">
    <location>
        <begin position="38"/>
        <end position="260"/>
    </location>
</feature>
<proteinExistence type="predicted"/>
<name>A0A5C7WQK8_METME</name>
<dbReference type="PIRSF" id="PIRSF026326">
    <property type="entry name" value="InaA"/>
    <property type="match status" value="1"/>
</dbReference>
<dbReference type="AlphaFoldDB" id="A0A5C7WQK8"/>
<dbReference type="EMBL" id="SSGG01000003">
    <property type="protein sequence ID" value="TXI38945.1"/>
    <property type="molecule type" value="Genomic_DNA"/>
</dbReference>
<gene>
    <name evidence="2" type="ORF">E6Q51_00195</name>
</gene>
<dbReference type="PROSITE" id="PS50011">
    <property type="entry name" value="PROTEIN_KINASE_DOM"/>
    <property type="match status" value="1"/>
</dbReference>
<dbReference type="InterPro" id="IPR000719">
    <property type="entry name" value="Prot_kinase_dom"/>
</dbReference>
<evidence type="ECO:0000313" key="2">
    <source>
        <dbReference type="EMBL" id="TXI38945.1"/>
    </source>
</evidence>
<reference evidence="2 3" key="1">
    <citation type="submission" date="2018-09" db="EMBL/GenBank/DDBJ databases">
        <title>Metagenome Assembled Genomes from an Advanced Water Purification Facility.</title>
        <authorList>
            <person name="Stamps B.W."/>
            <person name="Spear J.R."/>
        </authorList>
    </citation>
    <scope>NUCLEOTIDE SEQUENCE [LARGE SCALE GENOMIC DNA]</scope>
    <source>
        <strain evidence="2">Bin_42_2</strain>
    </source>
</reference>
<organism evidence="2 3">
    <name type="scientific">Methylophilus methylotrophus</name>
    <name type="common">Bacterium W3A1</name>
    <dbReference type="NCBI Taxonomy" id="17"/>
    <lineage>
        <taxon>Bacteria</taxon>
        <taxon>Pseudomonadati</taxon>
        <taxon>Pseudomonadota</taxon>
        <taxon>Betaproteobacteria</taxon>
        <taxon>Nitrosomonadales</taxon>
        <taxon>Methylophilaceae</taxon>
        <taxon>Methylophilus</taxon>
    </lineage>
</organism>
<protein>
    <recommendedName>
        <fullName evidence="1">Protein kinase domain-containing protein</fullName>
    </recommendedName>
</protein>
<accession>A0A5C7WQK8</accession>
<evidence type="ECO:0000313" key="3">
    <source>
        <dbReference type="Proteomes" id="UP000321374"/>
    </source>
</evidence>